<name>A0ABX2D1M7_9CYAN</name>
<evidence type="ECO:0000313" key="2">
    <source>
        <dbReference type="Proteomes" id="UP000702425"/>
    </source>
</evidence>
<dbReference type="EMBL" id="SRRZ01000089">
    <property type="protein sequence ID" value="NQE36552.1"/>
    <property type="molecule type" value="Genomic_DNA"/>
</dbReference>
<dbReference type="Proteomes" id="UP000702425">
    <property type="component" value="Unassembled WGS sequence"/>
</dbReference>
<gene>
    <name evidence="1" type="ORF">E5S67_04317</name>
</gene>
<organism evidence="1 2">
    <name type="scientific">Microcoleus asticus IPMA8</name>
    <dbReference type="NCBI Taxonomy" id="2563858"/>
    <lineage>
        <taxon>Bacteria</taxon>
        <taxon>Bacillati</taxon>
        <taxon>Cyanobacteriota</taxon>
        <taxon>Cyanophyceae</taxon>
        <taxon>Oscillatoriophycideae</taxon>
        <taxon>Oscillatoriales</taxon>
        <taxon>Microcoleaceae</taxon>
        <taxon>Microcoleus</taxon>
        <taxon>Microcoleus asticus</taxon>
    </lineage>
</organism>
<keyword evidence="2" id="KW-1185">Reference proteome</keyword>
<dbReference type="RefSeq" id="WP_172190441.1">
    <property type="nucleotide sequence ID" value="NZ_CAWPPK010000306.1"/>
</dbReference>
<comment type="caution">
    <text evidence="1">The sequence shown here is derived from an EMBL/GenBank/DDBJ whole genome shotgun (WGS) entry which is preliminary data.</text>
</comment>
<protein>
    <submittedName>
        <fullName evidence="1">Uncharacterized protein</fullName>
    </submittedName>
</protein>
<proteinExistence type="predicted"/>
<accession>A0ABX2D1M7</accession>
<sequence length="66" mass="7718">MEGIFFIGLGQRIEASMFFVRVSAVPVLSYFFPERFTLDRTPDSSGWQPANYCWYLMGLVFRRTIV</sequence>
<evidence type="ECO:0000313" key="1">
    <source>
        <dbReference type="EMBL" id="NQE36552.1"/>
    </source>
</evidence>
<reference evidence="1 2" key="1">
    <citation type="journal article" date="2020" name="Sci. Rep.">
        <title>A novel cyanobacterial geosmin producer, revising GeoA distribution and dispersion patterns in Bacteria.</title>
        <authorList>
            <person name="Churro C."/>
            <person name="Semedo-Aguiar A.P."/>
            <person name="Silva A.D."/>
            <person name="Pereira-Leal J.B."/>
            <person name="Leite R.B."/>
        </authorList>
    </citation>
    <scope>NUCLEOTIDE SEQUENCE [LARGE SCALE GENOMIC DNA]</scope>
    <source>
        <strain evidence="1 2">IPMA8</strain>
    </source>
</reference>